<name>A0ABT8RNT1_9FLAO</name>
<reference evidence="2" key="2">
    <citation type="submission" date="2023-06" db="EMBL/GenBank/DDBJ databases">
        <authorList>
            <person name="Lucena T."/>
            <person name="Sun Q."/>
        </authorList>
    </citation>
    <scope>NUCLEOTIDE SEQUENCE</scope>
    <source>
        <strain evidence="2">CECT 8869</strain>
    </source>
</reference>
<organism evidence="2 3">
    <name type="scientific">Maribacter confluentis</name>
    <dbReference type="NCBI Taxonomy" id="1656093"/>
    <lineage>
        <taxon>Bacteria</taxon>
        <taxon>Pseudomonadati</taxon>
        <taxon>Bacteroidota</taxon>
        <taxon>Flavobacteriia</taxon>
        <taxon>Flavobacteriales</taxon>
        <taxon>Flavobacteriaceae</taxon>
        <taxon>Maribacter</taxon>
    </lineage>
</organism>
<accession>A0ABT8RNT1</accession>
<evidence type="ECO:0000313" key="2">
    <source>
        <dbReference type="EMBL" id="MDO1512248.1"/>
    </source>
</evidence>
<keyword evidence="1" id="KW-1133">Transmembrane helix</keyword>
<evidence type="ECO:0000256" key="1">
    <source>
        <dbReference type="SAM" id="Phobius"/>
    </source>
</evidence>
<sequence>MKVYVKCPKCKNELGYSTNANTRVEFAMQDGENKKLTCKNCGRATDFHVDELNAKASHLATIGAGLIFFIGTPLMFLFVSPIFTGSRNHYVIFIVGGFLLVPVVAYGIIKKQDQVRVSSFNRKKLKGRIHNI</sequence>
<reference evidence="2" key="1">
    <citation type="journal article" date="2014" name="Int. J. Syst. Evol. Microbiol.">
        <title>Complete genome of a new Firmicutes species belonging to the dominant human colonic microbiota ('Ruminococcus bicirculans') reveals two chromosomes and a selective capacity to utilize plant glucans.</title>
        <authorList>
            <consortium name="NISC Comparative Sequencing Program"/>
            <person name="Wegmann U."/>
            <person name="Louis P."/>
            <person name="Goesmann A."/>
            <person name="Henrissat B."/>
            <person name="Duncan S.H."/>
            <person name="Flint H.J."/>
        </authorList>
    </citation>
    <scope>NUCLEOTIDE SEQUENCE</scope>
    <source>
        <strain evidence="2">CECT 8869</strain>
    </source>
</reference>
<comment type="caution">
    <text evidence="2">The sequence shown here is derived from an EMBL/GenBank/DDBJ whole genome shotgun (WGS) entry which is preliminary data.</text>
</comment>
<feature type="transmembrane region" description="Helical" evidence="1">
    <location>
        <begin position="59"/>
        <end position="83"/>
    </location>
</feature>
<dbReference type="RefSeq" id="WP_304435364.1">
    <property type="nucleotide sequence ID" value="NZ_JAUKUC010000001.1"/>
</dbReference>
<protein>
    <recommendedName>
        <fullName evidence="4">DUF983 domain-containing protein</fullName>
    </recommendedName>
</protein>
<keyword evidence="1" id="KW-0812">Transmembrane</keyword>
<keyword evidence="1" id="KW-0472">Membrane</keyword>
<proteinExistence type="predicted"/>
<dbReference type="EMBL" id="JAUKUC010000001">
    <property type="protein sequence ID" value="MDO1512248.1"/>
    <property type="molecule type" value="Genomic_DNA"/>
</dbReference>
<dbReference type="Proteomes" id="UP001168579">
    <property type="component" value="Unassembled WGS sequence"/>
</dbReference>
<feature type="transmembrane region" description="Helical" evidence="1">
    <location>
        <begin position="89"/>
        <end position="109"/>
    </location>
</feature>
<keyword evidence="3" id="KW-1185">Reference proteome</keyword>
<evidence type="ECO:0008006" key="4">
    <source>
        <dbReference type="Google" id="ProtNLM"/>
    </source>
</evidence>
<gene>
    <name evidence="2" type="ORF">Q2T41_06225</name>
</gene>
<evidence type="ECO:0000313" key="3">
    <source>
        <dbReference type="Proteomes" id="UP001168579"/>
    </source>
</evidence>